<dbReference type="Gene3D" id="3.40.50.1820">
    <property type="entry name" value="alpha/beta hydrolase"/>
    <property type="match status" value="1"/>
</dbReference>
<feature type="non-terminal residue" evidence="1">
    <location>
        <position position="495"/>
    </location>
</feature>
<proteinExistence type="predicted"/>
<organism evidence="1">
    <name type="scientific">sediment metagenome</name>
    <dbReference type="NCBI Taxonomy" id="749907"/>
    <lineage>
        <taxon>unclassified sequences</taxon>
        <taxon>metagenomes</taxon>
        <taxon>ecological metagenomes</taxon>
    </lineage>
</organism>
<dbReference type="InterPro" id="IPR029058">
    <property type="entry name" value="AB_hydrolase_fold"/>
</dbReference>
<dbReference type="AlphaFoldDB" id="D9PJJ5"/>
<reference evidence="1" key="1">
    <citation type="submission" date="2010-07" db="EMBL/GenBank/DDBJ databases">
        <authorList>
            <consortium name="CONSOLIDER consortium CSD2007-00005"/>
            <person name="Guazzaroni M.-E."/>
            <person name="Richter M."/>
            <person name="Garcia-Salamanca A."/>
            <person name="Yarza P."/>
            <person name="Ferrer M."/>
        </authorList>
    </citation>
    <scope>NUCLEOTIDE SEQUENCE</scope>
</reference>
<gene>
    <name evidence="1" type="ORF">LDC_1704</name>
</gene>
<sequence>MSTIQNLFQQAQLAEAAYADFGKFASPKDALIDNSFSDTQATAFLADWSVISQQPDTENGFSATLFKNKSGTYSLAIRGSTPAQGMLDFIDDTKLIASDGIAVKQVVDLYNYWQSLTHTGAYPVAKLTTMTVESAILTLYGGSWASIPRSALNYVLGTDFSYDPLSVPSDVARAFFTAAGYIVDNGMVYKLEPDTSINIYSDSRRLGTSVPSLSSVTVDGHSLGGHLAMAFSRLFPNATNSVTAVNGLGFKIGNANVDNLFSAFGDLPSSPNSVGTAFDAGKIQNVYGIAGAEFAAMNNGILQQPGGWDGIYIESAILPVGVALGHGAGQMTDSLALYNLLATLDPSLNTATPDNLTKLTGFLKASSYVAANSLEYTLDALRTLLQTDYTLGSANRVALPATAIDDRESLYANLQSLQVYLAGSAFNLNTGDTQLPQYAFTLHTLQEAAGSKGLAEAAKADLATRYALYQGNTFVLDSKCYQTDLYGTINSNGAL</sequence>
<dbReference type="EMBL" id="ADZX01000525">
    <property type="protein sequence ID" value="EFK96274.1"/>
    <property type="molecule type" value="Genomic_DNA"/>
</dbReference>
<reference evidence="1" key="2">
    <citation type="journal article" date="2011" name="Microb. Ecol.">
        <title>Taxonomic and Functional Metagenomic Profiling of the Microbial Community in the Anoxic Sediment of a Sub-saline Shallow Lake (Laguna de Carrizo, Central Spain).</title>
        <authorList>
            <person name="Ferrer M."/>
            <person name="Guazzaroni M.E."/>
            <person name="Richter M."/>
            <person name="Garcia-Salamanca A."/>
            <person name="Yarza P."/>
            <person name="Suarez-Suarez A."/>
            <person name="Solano J."/>
            <person name="Alcaide M."/>
            <person name="van Dillewijn P."/>
            <person name="Molina-Henares M.A."/>
            <person name="Lopez-Cortes N."/>
            <person name="Al-Ramahi Y."/>
            <person name="Guerrero C."/>
            <person name="Acosta A."/>
            <person name="de Eugenio L.I."/>
            <person name="Martinez V."/>
            <person name="Marques S."/>
            <person name="Rojo F."/>
            <person name="Santero E."/>
            <person name="Genilloud O."/>
            <person name="Perez-Perez J."/>
            <person name="Rossello-Mora R."/>
            <person name="Ramos J.L."/>
        </authorList>
    </citation>
    <scope>NUCLEOTIDE SEQUENCE</scope>
</reference>
<protein>
    <submittedName>
        <fullName evidence="1">Uncharacterized protein</fullName>
    </submittedName>
</protein>
<accession>D9PJJ5</accession>
<name>D9PJJ5_9ZZZZ</name>
<dbReference type="SUPFAM" id="SSF53474">
    <property type="entry name" value="alpha/beta-Hydrolases"/>
    <property type="match status" value="1"/>
</dbReference>
<evidence type="ECO:0000313" key="1">
    <source>
        <dbReference type="EMBL" id="EFK96274.1"/>
    </source>
</evidence>
<comment type="caution">
    <text evidence="1">The sequence shown here is derived from an EMBL/GenBank/DDBJ whole genome shotgun (WGS) entry which is preliminary data.</text>
</comment>